<name>A0ABR9G131_9GAMM</name>
<dbReference type="Pfam" id="PF13503">
    <property type="entry name" value="DUF4123"/>
    <property type="match status" value="1"/>
</dbReference>
<dbReference type="InterPro" id="IPR025391">
    <property type="entry name" value="DUF4123"/>
</dbReference>
<proteinExistence type="predicted"/>
<evidence type="ECO:0000259" key="2">
    <source>
        <dbReference type="Pfam" id="PF13503"/>
    </source>
</evidence>
<keyword evidence="4" id="KW-1185">Reference proteome</keyword>
<evidence type="ECO:0000256" key="1">
    <source>
        <dbReference type="SAM" id="MobiDB-lite"/>
    </source>
</evidence>
<feature type="region of interest" description="Disordered" evidence="1">
    <location>
        <begin position="298"/>
        <end position="324"/>
    </location>
</feature>
<evidence type="ECO:0000313" key="3">
    <source>
        <dbReference type="EMBL" id="MBE0464605.1"/>
    </source>
</evidence>
<protein>
    <submittedName>
        <fullName evidence="3">DUF4123 domain-containing protein</fullName>
    </submittedName>
</protein>
<gene>
    <name evidence="3" type="ORF">EI547_14265</name>
</gene>
<evidence type="ECO:0000313" key="4">
    <source>
        <dbReference type="Proteomes" id="UP001645038"/>
    </source>
</evidence>
<feature type="domain" description="DUF4123" evidence="2">
    <location>
        <begin position="10"/>
        <end position="123"/>
    </location>
</feature>
<accession>A0ABR9G131</accession>
<dbReference type="Proteomes" id="UP001645038">
    <property type="component" value="Unassembled WGS sequence"/>
</dbReference>
<sequence>MRTFSTATHALIDGVRYPDALKRLYRRDDVEEIEPLYLATRWSDLAEHGPIVVKLKRQGLLSEANDSQDNTLYRALSFINSQADTGQLSRHFRRFITFKGAAGQEQLLRFADPLVTRLWLESYAGALLPSLMGPITTWWVAHWSPNWREQRTFSWQAFQRSDDSSSGNARVVSNSAQAPDFLPMAHAQYDALEAVAHWQLKERLTDYFNEHARTAWHALPAQYRGQWLDAQLAQAKAWGANTHRQLAIWVDLSLHWGNDFSIASDGLYQHWREHAAGGAHLSAQEQLYAMDRWSRTPAADSVPSTSHHTVATQTPPINNEAAHG</sequence>
<organism evidence="3 4">
    <name type="scientific">Halomonas colorata</name>
    <dbReference type="NCBI Taxonomy" id="2742615"/>
    <lineage>
        <taxon>Bacteria</taxon>
        <taxon>Pseudomonadati</taxon>
        <taxon>Pseudomonadota</taxon>
        <taxon>Gammaproteobacteria</taxon>
        <taxon>Oceanospirillales</taxon>
        <taxon>Halomonadaceae</taxon>
        <taxon>Halomonas</taxon>
    </lineage>
</organism>
<comment type="caution">
    <text evidence="3">The sequence shown here is derived from an EMBL/GenBank/DDBJ whole genome shotgun (WGS) entry which is preliminary data.</text>
</comment>
<dbReference type="RefSeq" id="WP_192539085.1">
    <property type="nucleotide sequence ID" value="NZ_RRZB01000040.1"/>
</dbReference>
<reference evidence="3 4" key="1">
    <citation type="submission" date="2020-07" db="EMBL/GenBank/DDBJ databases">
        <title>Halophilic bacteria isolated from french cheeses.</title>
        <authorList>
            <person name="Kothe C.I."/>
            <person name="Farah-Kraiem B."/>
            <person name="Renault P."/>
            <person name="Dridi B."/>
        </authorList>
    </citation>
    <scope>NUCLEOTIDE SEQUENCE [LARGE SCALE GENOMIC DNA]</scope>
    <source>
        <strain evidence="3 4">FME20</strain>
    </source>
</reference>
<feature type="compositionally biased region" description="Polar residues" evidence="1">
    <location>
        <begin position="302"/>
        <end position="317"/>
    </location>
</feature>
<dbReference type="EMBL" id="RRZB01000040">
    <property type="protein sequence ID" value="MBE0464605.1"/>
    <property type="molecule type" value="Genomic_DNA"/>
</dbReference>